<dbReference type="AlphaFoldDB" id="A0A8T8BXK8"/>
<feature type="region of interest" description="Disordered" evidence="1">
    <location>
        <begin position="1"/>
        <end position="42"/>
    </location>
</feature>
<organism evidence="2 3">
    <name type="scientific">Pseudomonas syringae pv. maculicola str. ES4326</name>
    <dbReference type="NCBI Taxonomy" id="629265"/>
    <lineage>
        <taxon>Bacteria</taxon>
        <taxon>Pseudomonadati</taxon>
        <taxon>Pseudomonadota</taxon>
        <taxon>Gammaproteobacteria</taxon>
        <taxon>Pseudomonadales</taxon>
        <taxon>Pseudomonadaceae</taxon>
        <taxon>Pseudomonas</taxon>
    </lineage>
</organism>
<dbReference type="Proteomes" id="UP000003811">
    <property type="component" value="Chromosome"/>
</dbReference>
<sequence length="149" mass="16027">MMPVKWSTACRTASGKPSTRKKPAPSNKPRSPRNPSMTDLNSLRTSLRSGEHVFADTLSFIAEGYDYHPQAFKNGEVDNAAGQNEGSCKTLGLALLEGLSDEEALLAFGEHYRSVQASPEGNDHGNIRALIANGLAGVKFEGDPLKRKA</sequence>
<evidence type="ECO:0000313" key="3">
    <source>
        <dbReference type="Proteomes" id="UP000003811"/>
    </source>
</evidence>
<dbReference type="InterPro" id="IPR038604">
    <property type="entry name" value="HopJ_sf"/>
</dbReference>
<dbReference type="EMBL" id="CP047260">
    <property type="protein sequence ID" value="QHE96108.1"/>
    <property type="molecule type" value="Genomic_DNA"/>
</dbReference>
<protein>
    <submittedName>
        <fullName evidence="2">Type III effector</fullName>
    </submittedName>
</protein>
<dbReference type="Gene3D" id="3.20.160.10">
    <property type="entry name" value="vpa0580 domain like"/>
    <property type="match status" value="1"/>
</dbReference>
<accession>A0A8T8BXK8</accession>
<dbReference type="Pfam" id="PF08888">
    <property type="entry name" value="HopJ"/>
    <property type="match status" value="1"/>
</dbReference>
<proteinExistence type="predicted"/>
<evidence type="ECO:0000256" key="1">
    <source>
        <dbReference type="SAM" id="MobiDB-lite"/>
    </source>
</evidence>
<evidence type="ECO:0000313" key="2">
    <source>
        <dbReference type="EMBL" id="QHE96108.1"/>
    </source>
</evidence>
<feature type="compositionally biased region" description="Low complexity" evidence="1">
    <location>
        <begin position="24"/>
        <end position="36"/>
    </location>
</feature>
<gene>
    <name evidence="2" type="ORF">PMA4326_005455</name>
</gene>
<reference evidence="2 3" key="1">
    <citation type="journal article" date="2011" name="PLoS Pathog.">
        <title>Dynamic evolution of pathogenicity revealed by sequencing and comparative genomics of 19 Pseudomonas syringae isolates.</title>
        <authorList>
            <person name="Baltrus D.A."/>
            <person name="Nishimura M.T."/>
            <person name="Romanchuk A."/>
            <person name="Chang J.H."/>
            <person name="Mukhtar M.S."/>
            <person name="Cherkis K."/>
            <person name="Roach J."/>
            <person name="Grant S.R."/>
            <person name="Jones C.D."/>
            <person name="Dangl J.L."/>
        </authorList>
    </citation>
    <scope>NUCLEOTIDE SEQUENCE [LARGE SCALE GENOMIC DNA]</scope>
    <source>
        <strain evidence="2 3">ES4326</strain>
    </source>
</reference>
<dbReference type="InterPro" id="IPR014984">
    <property type="entry name" value="HopJ"/>
</dbReference>
<name>A0A8T8BXK8_PSEYM</name>